<reference evidence="2" key="2">
    <citation type="submission" date="2025-08" db="UniProtKB">
        <authorList>
            <consortium name="RefSeq"/>
        </authorList>
    </citation>
    <scope>IDENTIFICATION</scope>
    <source>
        <tissue evidence="2">Leaf</tissue>
    </source>
</reference>
<accession>A0AC58SEX5</accession>
<reference evidence="1" key="1">
    <citation type="journal article" date="2014" name="Nat. Commun.">
        <title>The tobacco genome sequence and its comparison with those of tomato and potato.</title>
        <authorList>
            <person name="Sierro N."/>
            <person name="Battey J.N."/>
            <person name="Ouadi S."/>
            <person name="Bakaher N."/>
            <person name="Bovet L."/>
            <person name="Willig A."/>
            <person name="Goepfert S."/>
            <person name="Peitsch M.C."/>
            <person name="Ivanov N.V."/>
        </authorList>
    </citation>
    <scope>NUCLEOTIDE SEQUENCE [LARGE SCALE GENOMIC DNA]</scope>
</reference>
<gene>
    <name evidence="2" type="primary">LOC142167262</name>
</gene>
<name>A0AC58SEX5_TOBAC</name>
<dbReference type="Proteomes" id="UP000790787">
    <property type="component" value="Chromosome 12"/>
</dbReference>
<evidence type="ECO:0000313" key="1">
    <source>
        <dbReference type="Proteomes" id="UP000790787"/>
    </source>
</evidence>
<dbReference type="RefSeq" id="XP_075083525.1">
    <property type="nucleotide sequence ID" value="XM_075227424.1"/>
</dbReference>
<organism evidence="1 2">
    <name type="scientific">Nicotiana tabacum</name>
    <name type="common">Common tobacco</name>
    <dbReference type="NCBI Taxonomy" id="4097"/>
    <lineage>
        <taxon>Eukaryota</taxon>
        <taxon>Viridiplantae</taxon>
        <taxon>Streptophyta</taxon>
        <taxon>Embryophyta</taxon>
        <taxon>Tracheophyta</taxon>
        <taxon>Spermatophyta</taxon>
        <taxon>Magnoliopsida</taxon>
        <taxon>eudicotyledons</taxon>
        <taxon>Gunneridae</taxon>
        <taxon>Pentapetalae</taxon>
        <taxon>asterids</taxon>
        <taxon>lamiids</taxon>
        <taxon>Solanales</taxon>
        <taxon>Solanaceae</taxon>
        <taxon>Nicotianoideae</taxon>
        <taxon>Nicotianeae</taxon>
        <taxon>Nicotiana</taxon>
    </lineage>
</organism>
<evidence type="ECO:0000313" key="2">
    <source>
        <dbReference type="RefSeq" id="XP_075083525.1"/>
    </source>
</evidence>
<sequence length="486" mass="56300">MPGLNIVIVSHRLPTDPARPPVKQKPRKLKPDLSMRIKEEVTKQIEANVVRVTNYLSWLENIVLVPKNDEKINICVDYRDLNKASPKEKTAFTITWGVYCYRVMLFGLKNAGATYMRAITTFFHNMIHKEIEVYVDDVIIKSRKSSRHMDNLKIFFQRCGYTTFIAIKGQALADHSVENTADGDYEPLNTYFLDEEVLFAGEDTAESYLGWGMFFDGVANFKGVEIGAHPEKKYIDPIKVEIRDQHAYCLHVDEEPYGKPRYHDVRRFLATREYPENSTNSQKRALKRLANHFFLNGDVLYRRTPDLGLLRCVDAAEVTRQWHEKLSFALLGYRTTMRTFTGTTPYMLVYGTEALILAKVEIPSLRVIQEAKLDDAEWIQIKQEKLMLIDEKRIDAVCHGQLYQNRMANAFNKRVMSRLFIPGQLVLKKIFPHQEEAKGKFTPDWQGPYVVHPVLLGESLILVEMDVQFLSRSTGYIKFKGDEYFF</sequence>
<protein>
    <submittedName>
        <fullName evidence="2">Uncharacterized protein LOC142167262</fullName>
    </submittedName>
</protein>
<proteinExistence type="predicted"/>
<keyword evidence="1" id="KW-1185">Reference proteome</keyword>